<dbReference type="SUPFAM" id="SSF63862">
    <property type="entry name" value="Thiamin pyrophosphokinase, substrate-binding domain"/>
    <property type="match status" value="1"/>
</dbReference>
<dbReference type="EC" id="2.7.6.2" evidence="5"/>
<dbReference type="InterPro" id="IPR007373">
    <property type="entry name" value="Thiamin_PyroPKinase_B1-bd"/>
</dbReference>
<evidence type="ECO:0000313" key="8">
    <source>
        <dbReference type="Proteomes" id="UP001597362"/>
    </source>
</evidence>
<evidence type="ECO:0000256" key="2">
    <source>
        <dbReference type="ARBA" id="ARBA00022741"/>
    </source>
</evidence>
<dbReference type="PANTHER" id="PTHR41299">
    <property type="entry name" value="THIAMINE PYROPHOSPHOKINASE"/>
    <property type="match status" value="1"/>
</dbReference>
<dbReference type="RefSeq" id="WP_377775070.1">
    <property type="nucleotide sequence ID" value="NZ_JBHUHO010000047.1"/>
</dbReference>
<protein>
    <recommendedName>
        <fullName evidence="5">Thiamine diphosphokinase</fullName>
        <ecNumber evidence="5">2.7.6.2</ecNumber>
    </recommendedName>
</protein>
<accession>A0ABW4YQ06</accession>
<evidence type="ECO:0000256" key="1">
    <source>
        <dbReference type="ARBA" id="ARBA00022679"/>
    </source>
</evidence>
<feature type="domain" description="Thiamin pyrophosphokinase thiamin-binding" evidence="6">
    <location>
        <begin position="141"/>
        <end position="206"/>
    </location>
</feature>
<dbReference type="SMART" id="SM00983">
    <property type="entry name" value="TPK_B1_binding"/>
    <property type="match status" value="1"/>
</dbReference>
<reference evidence="8" key="1">
    <citation type="journal article" date="2019" name="Int. J. Syst. Evol. Microbiol.">
        <title>The Global Catalogue of Microorganisms (GCM) 10K type strain sequencing project: providing services to taxonomists for standard genome sequencing and annotation.</title>
        <authorList>
            <consortium name="The Broad Institute Genomics Platform"/>
            <consortium name="The Broad Institute Genome Sequencing Center for Infectious Disease"/>
            <person name="Wu L."/>
            <person name="Ma J."/>
        </authorList>
    </citation>
    <scope>NUCLEOTIDE SEQUENCE [LARGE SCALE GENOMIC DNA]</scope>
    <source>
        <strain evidence="8">GH52</strain>
    </source>
</reference>
<dbReference type="InterPro" id="IPR036371">
    <property type="entry name" value="TPK_B1-bd_sf"/>
</dbReference>
<keyword evidence="8" id="KW-1185">Reference proteome</keyword>
<organism evidence="7 8">
    <name type="scientific">Paenibacillus yanchengensis</name>
    <dbReference type="NCBI Taxonomy" id="2035833"/>
    <lineage>
        <taxon>Bacteria</taxon>
        <taxon>Bacillati</taxon>
        <taxon>Bacillota</taxon>
        <taxon>Bacilli</taxon>
        <taxon>Bacillales</taxon>
        <taxon>Paenibacillaceae</taxon>
        <taxon>Paenibacillus</taxon>
    </lineage>
</organism>
<dbReference type="Pfam" id="PF04265">
    <property type="entry name" value="TPK_B1_binding"/>
    <property type="match status" value="1"/>
</dbReference>
<evidence type="ECO:0000259" key="6">
    <source>
        <dbReference type="SMART" id="SM00983"/>
    </source>
</evidence>
<evidence type="ECO:0000256" key="3">
    <source>
        <dbReference type="ARBA" id="ARBA00022777"/>
    </source>
</evidence>
<dbReference type="CDD" id="cd07995">
    <property type="entry name" value="TPK"/>
    <property type="match status" value="1"/>
</dbReference>
<dbReference type="InterPro" id="IPR006282">
    <property type="entry name" value="Thi_PPkinase"/>
</dbReference>
<keyword evidence="4" id="KW-0067">ATP-binding</keyword>
<sequence length="212" mass="22825">MATTVIICTGGSISTDVLSYIIPDAILIAADSGAIFLIEHGFQPDIAIGDFDSVTSEQFQLIEQHSKQVISCDPIDKDFTDTEMAFRLAMDMQPDRIILLGALGSRFDHTFANVSLLALAAHAQIDAKIIDGNNRIALSDGTLTIQRSEFPNLSLLPFGTAVTGITLTGFQYKLENATLNVGESRGISNILVDTVGTISHQTGRLLVIESRD</sequence>
<dbReference type="InterPro" id="IPR053149">
    <property type="entry name" value="TPK"/>
</dbReference>
<dbReference type="EMBL" id="JBHUHO010000047">
    <property type="protein sequence ID" value="MFD2117789.1"/>
    <property type="molecule type" value="Genomic_DNA"/>
</dbReference>
<keyword evidence="3" id="KW-0418">Kinase</keyword>
<comment type="caution">
    <text evidence="7">The sequence shown here is derived from an EMBL/GenBank/DDBJ whole genome shotgun (WGS) entry which is preliminary data.</text>
</comment>
<dbReference type="SUPFAM" id="SSF63999">
    <property type="entry name" value="Thiamin pyrophosphokinase, catalytic domain"/>
    <property type="match status" value="1"/>
</dbReference>
<evidence type="ECO:0000256" key="4">
    <source>
        <dbReference type="ARBA" id="ARBA00022840"/>
    </source>
</evidence>
<dbReference type="NCBIfam" id="TIGR01378">
    <property type="entry name" value="thi_PPkinase"/>
    <property type="match status" value="1"/>
</dbReference>
<dbReference type="InterPro" id="IPR036759">
    <property type="entry name" value="TPK_catalytic_sf"/>
</dbReference>
<dbReference type="GO" id="GO:0004788">
    <property type="term" value="F:thiamine diphosphokinase activity"/>
    <property type="evidence" value="ECO:0007669"/>
    <property type="project" value="UniProtKB-EC"/>
</dbReference>
<evidence type="ECO:0000313" key="7">
    <source>
        <dbReference type="EMBL" id="MFD2117789.1"/>
    </source>
</evidence>
<dbReference type="Gene3D" id="3.40.50.10240">
    <property type="entry name" value="Thiamin pyrophosphokinase, catalytic domain"/>
    <property type="match status" value="1"/>
</dbReference>
<dbReference type="PANTHER" id="PTHR41299:SF1">
    <property type="entry name" value="THIAMINE PYROPHOSPHOKINASE"/>
    <property type="match status" value="1"/>
</dbReference>
<evidence type="ECO:0000256" key="5">
    <source>
        <dbReference type="NCBIfam" id="TIGR01378"/>
    </source>
</evidence>
<gene>
    <name evidence="7" type="ORF">ACFSJH_18825</name>
</gene>
<dbReference type="Proteomes" id="UP001597362">
    <property type="component" value="Unassembled WGS sequence"/>
</dbReference>
<proteinExistence type="predicted"/>
<name>A0ABW4YQ06_9BACL</name>
<keyword evidence="1 7" id="KW-0808">Transferase</keyword>
<dbReference type="Pfam" id="PF04263">
    <property type="entry name" value="TPK_catalytic"/>
    <property type="match status" value="1"/>
</dbReference>
<keyword evidence="2" id="KW-0547">Nucleotide-binding</keyword>
<dbReference type="InterPro" id="IPR007371">
    <property type="entry name" value="TPK_catalytic"/>
</dbReference>